<accession>A0AB39HIS0</accession>
<evidence type="ECO:0000256" key="1">
    <source>
        <dbReference type="SAM" id="SignalP"/>
    </source>
</evidence>
<evidence type="ECO:0000313" key="3">
    <source>
        <dbReference type="EMBL" id="XDK26612.1"/>
    </source>
</evidence>
<dbReference type="InterPro" id="IPR036761">
    <property type="entry name" value="TTHA0802/YceI-like_sf"/>
</dbReference>
<dbReference type="PANTHER" id="PTHR34406">
    <property type="entry name" value="PROTEIN YCEI"/>
    <property type="match status" value="1"/>
</dbReference>
<feature type="domain" description="Lipid/polyisoprenoid-binding YceI-like" evidence="2">
    <location>
        <begin position="24"/>
        <end position="187"/>
    </location>
</feature>
<keyword evidence="3" id="KW-0614">Plasmid</keyword>
<dbReference type="KEGG" id="vih:AB0763_16365"/>
<dbReference type="PANTHER" id="PTHR34406:SF1">
    <property type="entry name" value="PROTEIN YCEI"/>
    <property type="match status" value="1"/>
</dbReference>
<gene>
    <name evidence="3" type="ORF">AB0763_16365</name>
</gene>
<evidence type="ECO:0000259" key="2">
    <source>
        <dbReference type="SMART" id="SM00867"/>
    </source>
</evidence>
<dbReference type="SUPFAM" id="SSF101874">
    <property type="entry name" value="YceI-like"/>
    <property type="match status" value="1"/>
</dbReference>
<dbReference type="EMBL" id="CP162602">
    <property type="protein sequence ID" value="XDK26612.1"/>
    <property type="molecule type" value="Genomic_DNA"/>
</dbReference>
<dbReference type="SMART" id="SM00867">
    <property type="entry name" value="YceI"/>
    <property type="match status" value="1"/>
</dbReference>
<protein>
    <submittedName>
        <fullName evidence="3">YceI family protein</fullName>
    </submittedName>
</protein>
<dbReference type="NCBIfam" id="NF002994">
    <property type="entry name" value="PRK03757.1"/>
    <property type="match status" value="1"/>
</dbReference>
<proteinExistence type="predicted"/>
<sequence>MKTLLKRVALSALCLMPLSAFSADYVIDTSGAHASVNFKVSHLGYSYIIGRFNQFSGTFSYDPEAIESSSVSVTVDTTSLDSNHSERDKHLRGSKFIDASKYSTATFVSKSVEDKGDGKLLITGDMTLHGVTRSETLEANLVGAGKDPWGGERAGFEAKTRLQLDDYGIKPVGATTYVDLDIVFEGIKQ</sequence>
<dbReference type="AlphaFoldDB" id="A0AB39HIS0"/>
<dbReference type="Gene3D" id="2.40.128.110">
    <property type="entry name" value="Lipid/polyisoprenoid-binding, YceI-like"/>
    <property type="match status" value="1"/>
</dbReference>
<dbReference type="InterPro" id="IPR007372">
    <property type="entry name" value="Lipid/polyisoprenoid-bd_YceI"/>
</dbReference>
<geneLocation type="plasmid" evidence="3">
    <name>p-HB236076</name>
</geneLocation>
<reference evidence="3" key="1">
    <citation type="submission" date="2024-07" db="EMBL/GenBank/DDBJ databases">
        <title>Genome Analysis of a Potential Novel Vibrio Species Secreting pH- and Thermo-stable Alginate Lyase and its Application in Producing Alginate Oligosaccharides.</title>
        <authorList>
            <person name="Huang H."/>
            <person name="Bao K."/>
        </authorList>
    </citation>
    <scope>NUCLEOTIDE SEQUENCE</scope>
    <source>
        <strain evidence="3">HB236076</strain>
        <plasmid evidence="3">p-HB236076</plasmid>
    </source>
</reference>
<dbReference type="Pfam" id="PF04264">
    <property type="entry name" value="YceI"/>
    <property type="match status" value="1"/>
</dbReference>
<name>A0AB39HIS0_9VIBR</name>
<dbReference type="RefSeq" id="WP_306099518.1">
    <property type="nucleotide sequence ID" value="NZ_CP162602.1"/>
</dbReference>
<feature type="signal peptide" evidence="1">
    <location>
        <begin position="1"/>
        <end position="22"/>
    </location>
</feature>
<organism evidence="3">
    <name type="scientific">Vibrio sp. HB236076</name>
    <dbReference type="NCBI Taxonomy" id="3232307"/>
    <lineage>
        <taxon>Bacteria</taxon>
        <taxon>Pseudomonadati</taxon>
        <taxon>Pseudomonadota</taxon>
        <taxon>Gammaproteobacteria</taxon>
        <taxon>Vibrionales</taxon>
        <taxon>Vibrionaceae</taxon>
        <taxon>Vibrio</taxon>
    </lineage>
</organism>
<keyword evidence="1" id="KW-0732">Signal</keyword>
<feature type="chain" id="PRO_5044238997" evidence="1">
    <location>
        <begin position="23"/>
        <end position="189"/>
    </location>
</feature>